<comment type="caution">
    <text evidence="4">The sequence shown here is derived from an EMBL/GenBank/DDBJ whole genome shotgun (WGS) entry which is preliminary data.</text>
</comment>
<reference evidence="4 5" key="1">
    <citation type="submission" date="2018-06" db="EMBL/GenBank/DDBJ databases">
        <title>Genomic Encyclopedia of Archaeal and Bacterial Type Strains, Phase II (KMG-II): from individual species to whole genera.</title>
        <authorList>
            <person name="Goeker M."/>
        </authorList>
    </citation>
    <scope>NUCLEOTIDE SEQUENCE [LARGE SCALE GENOMIC DNA]</scope>
    <source>
        <strain evidence="4 5">DSM 29821</strain>
    </source>
</reference>
<keyword evidence="2" id="KW-0472">Membrane</keyword>
<proteinExistence type="predicted"/>
<feature type="transmembrane region" description="Helical" evidence="2">
    <location>
        <begin position="902"/>
        <end position="920"/>
    </location>
</feature>
<dbReference type="InterPro" id="IPR024983">
    <property type="entry name" value="CHAT_dom"/>
</dbReference>
<organism evidence="4 5">
    <name type="scientific">Chitinophaga dinghuensis</name>
    <dbReference type="NCBI Taxonomy" id="1539050"/>
    <lineage>
        <taxon>Bacteria</taxon>
        <taxon>Pseudomonadati</taxon>
        <taxon>Bacteroidota</taxon>
        <taxon>Chitinophagia</taxon>
        <taxon>Chitinophagales</taxon>
        <taxon>Chitinophagaceae</taxon>
        <taxon>Chitinophaga</taxon>
    </lineage>
</organism>
<evidence type="ECO:0000259" key="3">
    <source>
        <dbReference type="Pfam" id="PF12770"/>
    </source>
</evidence>
<dbReference type="Pfam" id="PF14938">
    <property type="entry name" value="SNAP"/>
    <property type="match status" value="1"/>
</dbReference>
<protein>
    <submittedName>
        <fullName evidence="4">CHAT domain-containing protein</fullName>
    </submittedName>
</protein>
<dbReference type="InterPro" id="IPR011990">
    <property type="entry name" value="TPR-like_helical_dom_sf"/>
</dbReference>
<evidence type="ECO:0000256" key="1">
    <source>
        <dbReference type="PROSITE-ProRule" id="PRU00339"/>
    </source>
</evidence>
<keyword evidence="2" id="KW-1133">Transmembrane helix</keyword>
<dbReference type="SUPFAM" id="SSF48452">
    <property type="entry name" value="TPR-like"/>
    <property type="match status" value="2"/>
</dbReference>
<keyword evidence="2" id="KW-0812">Transmembrane</keyword>
<name>A0A327WIQ8_9BACT</name>
<accession>A0A327WIQ8</accession>
<dbReference type="AlphaFoldDB" id="A0A327WIQ8"/>
<evidence type="ECO:0000256" key="2">
    <source>
        <dbReference type="SAM" id="Phobius"/>
    </source>
</evidence>
<dbReference type="EMBL" id="QLMA01000001">
    <property type="protein sequence ID" value="RAJ87654.1"/>
    <property type="molecule type" value="Genomic_DNA"/>
</dbReference>
<dbReference type="InterPro" id="IPR019734">
    <property type="entry name" value="TPR_rpt"/>
</dbReference>
<dbReference type="Gene3D" id="1.25.40.10">
    <property type="entry name" value="Tetratricopeptide repeat domain"/>
    <property type="match status" value="2"/>
</dbReference>
<dbReference type="Pfam" id="PF12770">
    <property type="entry name" value="CHAT"/>
    <property type="match status" value="1"/>
</dbReference>
<dbReference type="PANTHER" id="PTHR10098">
    <property type="entry name" value="RAPSYN-RELATED"/>
    <property type="match status" value="1"/>
</dbReference>
<gene>
    <name evidence="4" type="ORF">CLV59_101415</name>
</gene>
<evidence type="ECO:0000313" key="4">
    <source>
        <dbReference type="EMBL" id="RAJ87654.1"/>
    </source>
</evidence>
<keyword evidence="5" id="KW-1185">Reference proteome</keyword>
<dbReference type="OrthoDB" id="9771112at2"/>
<dbReference type="RefSeq" id="WP_111590330.1">
    <property type="nucleotide sequence ID" value="NZ_QLMA01000001.1"/>
</dbReference>
<dbReference type="SMART" id="SM00028">
    <property type="entry name" value="TPR"/>
    <property type="match status" value="5"/>
</dbReference>
<sequence>MSSVQLSVFFHYLFRRQLILFSCLMAFGYTQGQCPPKSMLMDSVIAVEQNSSPNPEKLAQLQKLLQLQRTCYPEKDSIYARIMHRMGNIYHLMRVWNNAIAYTKEAIAVNRHAKAKQETFLVNSYFNLGLFYNKLQLYPESYHYFDSCILLGIKYPEKTNIALMAFETKAFTLYGNADYQQAREVAELGVRVAHSAGDTVSEAALLAQKAQSMLALEDTAAGSVIRRAVALMPKNAPIEHRISLYAVYAGILAKEKHIAEAIKWYRAAIQQNSQLQRWDQCARSILDLGNCYAEELKNPQQAMRCYREGIEFARKSGDAYTLAGVYNNIGSAYWHLKDYPHALENYQAGLNILPVHFTDTAIASNPNYEMLRSVSNDYFVYTLLSNKAESLLDLYKTTHNRKILLAALHTYLVADQQVDLMRRKQYGESTQLYWRDRTRKMYAQAIEVCYLLQDAFSACHFFEKSRAVLLNDKLNELGAKKYLPAADAEQEQQLRIHETTLRQQLESLTPESPEYRQVAHQLFDARSALERYISNLEVSHPGYFSYKYDTTGIRPGDIRKYLLQAGESMVSYFLTDSNAYVLTVSPQGERLDRFACNRHELEALQRLLAQRTMTAADYHQYTTLSWKIYRQLFAPLQLRQGSVIVSPDEFFLPLDALHTDTTQRNSLLVRQYAFSYVYSARSLIKRSRIHNGAPYDFLGVAPVNYAAEMQAQPLLGADRSVDNIRGDYHGARILSGVKATRKNFLEQLPRSSVVQLYTHASAGTEQGEPVLYLADATIRLPEIKLLEDTVTSLIILSSCESGAGRLAQGEGVLSLARGFTLTGIPAVITALWQIDNAATYELTEDLHAALAKGIRKDIALQQAKLKYLENNDIDRQLPYYWAASVLIGDTAPVPVAESTGIAWWWLLAGTVLLIGVIFILKKVL</sequence>
<feature type="domain" description="CHAT" evidence="3">
    <location>
        <begin position="627"/>
        <end position="889"/>
    </location>
</feature>
<evidence type="ECO:0000313" key="5">
    <source>
        <dbReference type="Proteomes" id="UP000249819"/>
    </source>
</evidence>
<keyword evidence="1" id="KW-0802">TPR repeat</keyword>
<feature type="repeat" description="TPR" evidence="1">
    <location>
        <begin position="323"/>
        <end position="356"/>
    </location>
</feature>
<dbReference type="PROSITE" id="PS50005">
    <property type="entry name" value="TPR"/>
    <property type="match status" value="1"/>
</dbReference>
<dbReference type="Proteomes" id="UP000249819">
    <property type="component" value="Unassembled WGS sequence"/>
</dbReference>